<dbReference type="SUPFAM" id="SSF53092">
    <property type="entry name" value="Creatinase/prolidase N-terminal domain"/>
    <property type="match status" value="1"/>
</dbReference>
<name>Q8FT33_COREF</name>
<dbReference type="GO" id="GO:0008235">
    <property type="term" value="F:metalloexopeptidase activity"/>
    <property type="evidence" value="ECO:0007669"/>
    <property type="project" value="UniProtKB-ARBA"/>
</dbReference>
<dbReference type="InterPro" id="IPR000994">
    <property type="entry name" value="Pept_M24"/>
</dbReference>
<dbReference type="Gene3D" id="3.40.350.10">
    <property type="entry name" value="Creatinase/prolidase N-terminal domain"/>
    <property type="match status" value="1"/>
</dbReference>
<dbReference type="InterPro" id="IPR036005">
    <property type="entry name" value="Creatinase/aminopeptidase-like"/>
</dbReference>
<evidence type="ECO:0000259" key="3">
    <source>
        <dbReference type="Pfam" id="PF00557"/>
    </source>
</evidence>
<dbReference type="EMBL" id="BA000035">
    <property type="protein sequence ID" value="BAC18548.1"/>
    <property type="molecule type" value="Genomic_DNA"/>
</dbReference>
<dbReference type="PANTHER" id="PTHR46112">
    <property type="entry name" value="AMINOPEPTIDASE"/>
    <property type="match status" value="1"/>
</dbReference>
<dbReference type="InterPro" id="IPR001714">
    <property type="entry name" value="Pept_M24_MAP"/>
</dbReference>
<evidence type="ECO:0000259" key="4">
    <source>
        <dbReference type="Pfam" id="PF01321"/>
    </source>
</evidence>
<dbReference type="CDD" id="cd01092">
    <property type="entry name" value="APP-like"/>
    <property type="match status" value="1"/>
</dbReference>
<feature type="domain" description="Peptidase M24" evidence="3">
    <location>
        <begin position="153"/>
        <end position="357"/>
    </location>
</feature>
<dbReference type="GO" id="GO:0046872">
    <property type="term" value="F:metal ion binding"/>
    <property type="evidence" value="ECO:0007669"/>
    <property type="project" value="UniProtKB-KW"/>
</dbReference>
<keyword evidence="1" id="KW-0479">Metal-binding</keyword>
<organism evidence="5 6">
    <name type="scientific">Corynebacterium efficiens (strain DSM 44549 / YS-314 / AJ 12310 / JCM 11189 / NBRC 100395)</name>
    <dbReference type="NCBI Taxonomy" id="196164"/>
    <lineage>
        <taxon>Bacteria</taxon>
        <taxon>Bacillati</taxon>
        <taxon>Actinomycetota</taxon>
        <taxon>Actinomycetes</taxon>
        <taxon>Mycobacteriales</taxon>
        <taxon>Corynebacteriaceae</taxon>
        <taxon>Corynebacterium</taxon>
    </lineage>
</organism>
<dbReference type="PRINTS" id="PR00599">
    <property type="entry name" value="MAPEPTIDASE"/>
</dbReference>
<dbReference type="AlphaFoldDB" id="Q8FT33"/>
<dbReference type="PANTHER" id="PTHR46112:SF8">
    <property type="entry name" value="CYTOPLASMIC PEPTIDASE PEPQ-RELATED"/>
    <property type="match status" value="1"/>
</dbReference>
<dbReference type="HOGENOM" id="CLU_017266_4_0_11"/>
<keyword evidence="2" id="KW-0378">Hydrolase</keyword>
<dbReference type="SUPFAM" id="SSF55920">
    <property type="entry name" value="Creatinase/aminopeptidase"/>
    <property type="match status" value="1"/>
</dbReference>
<evidence type="ECO:0000256" key="1">
    <source>
        <dbReference type="ARBA" id="ARBA00022723"/>
    </source>
</evidence>
<dbReference type="GO" id="GO:0004177">
    <property type="term" value="F:aminopeptidase activity"/>
    <property type="evidence" value="ECO:0007669"/>
    <property type="project" value="UniProtKB-ARBA"/>
</dbReference>
<reference evidence="5 6" key="1">
    <citation type="journal article" date="2003" name="Genome Res.">
        <title>Comparative complete genome sequence analysis of the amino acid replacements responsible for the thermostability of Corynebacterium efficiens.</title>
        <authorList>
            <person name="Nishio Y."/>
            <person name="Nakamura Y."/>
            <person name="Kawarabayasi Y."/>
            <person name="Usuda Y."/>
            <person name="Kimura E."/>
            <person name="Sugimoto S."/>
            <person name="Matsui K."/>
            <person name="Yamagishi A."/>
            <person name="Kikuchi H."/>
            <person name="Ikeo K."/>
            <person name="Gojobori T."/>
        </authorList>
    </citation>
    <scope>NUCLEOTIDE SEQUENCE [LARGE SCALE GENOMIC DNA]</scope>
    <source>
        <strain evidence="6">DSM 44549 / YS-314 / AJ 12310 / JCM 11189 / NBRC 100395</strain>
    </source>
</reference>
<protein>
    <submittedName>
        <fullName evidence="5">Putative cytoplasmic peptidase</fullName>
    </submittedName>
</protein>
<dbReference type="Gene3D" id="3.90.230.10">
    <property type="entry name" value="Creatinase/methionine aminopeptidase superfamily"/>
    <property type="match status" value="1"/>
</dbReference>
<proteinExistence type="predicted"/>
<evidence type="ECO:0000313" key="5">
    <source>
        <dbReference type="EMBL" id="BAC18548.1"/>
    </source>
</evidence>
<dbReference type="Pfam" id="PF01321">
    <property type="entry name" value="Creatinase_N"/>
    <property type="match status" value="1"/>
</dbReference>
<dbReference type="PROSITE" id="PS00491">
    <property type="entry name" value="PROLINE_PEPTIDASE"/>
    <property type="match status" value="1"/>
</dbReference>
<feature type="domain" description="Creatinase N-terminal" evidence="4">
    <location>
        <begin position="21"/>
        <end position="144"/>
    </location>
</feature>
<dbReference type="InterPro" id="IPR001131">
    <property type="entry name" value="Peptidase_M24B_aminopep-P_CS"/>
</dbReference>
<dbReference type="eggNOG" id="COG0006">
    <property type="taxonomic scope" value="Bacteria"/>
</dbReference>
<evidence type="ECO:0000313" key="6">
    <source>
        <dbReference type="Proteomes" id="UP000001409"/>
    </source>
</evidence>
<dbReference type="InterPro" id="IPR029149">
    <property type="entry name" value="Creatin/AminoP/Spt16_N"/>
</dbReference>
<dbReference type="STRING" id="196164.gene:10742159"/>
<keyword evidence="6" id="KW-1185">Reference proteome</keyword>
<evidence type="ECO:0000256" key="2">
    <source>
        <dbReference type="ARBA" id="ARBA00022801"/>
    </source>
</evidence>
<accession>Q8FT33</accession>
<sequence length="373" mass="40072">MRRRGEGATHMALADTRFATRRRALASKLAARRIDSILVTSPIHVRYLTGFTGSNGALLLHKDLSARMCTDGRYTTQIGEEVPDIEAMIERASATALLATVEGDRRVAFEAAQTTVAQLDALREAAGEDVQLIPVTGVVESIRLHKDPFEQDRLRDVAALASQAFEDLLSAGELAEGRSERQVAADLEYRMRMLGAERPSFDTIVASGPNSAKPHHGAGDRIIERGDLVTIDFGAHARGFNSDMTRTLIMGEAGDFETEIYDIVLRAQLAGVEAAYAGTKLVDIDHACRSIIEDAGYGDYFVHSTGHGIGLEVHEAPAAAKTATGVLEEGSTLTIEPGIYVPGRGGVRIEDTLIITAGAPEIITKVGKDLRVV</sequence>
<dbReference type="KEGG" id="cef:CE1738"/>
<dbReference type="InterPro" id="IPR000587">
    <property type="entry name" value="Creatinase_N"/>
</dbReference>
<dbReference type="Pfam" id="PF00557">
    <property type="entry name" value="Peptidase_M24"/>
    <property type="match status" value="1"/>
</dbReference>
<dbReference type="Proteomes" id="UP000001409">
    <property type="component" value="Chromosome"/>
</dbReference>
<dbReference type="InterPro" id="IPR050659">
    <property type="entry name" value="Peptidase_M24B"/>
</dbReference>